<dbReference type="STRING" id="1122189.SAMN02745165_03725"/>
<dbReference type="PROSITE" id="PS01031">
    <property type="entry name" value="SHSP"/>
    <property type="match status" value="1"/>
</dbReference>
<dbReference type="InterPro" id="IPR031107">
    <property type="entry name" value="Small_HSP"/>
</dbReference>
<comment type="similarity">
    <text evidence="1 2">Belongs to the small heat shock protein (HSP20) family.</text>
</comment>
<dbReference type="RefSeq" id="WP_072910218.1">
    <property type="nucleotide sequence ID" value="NZ_FQZT01000035.1"/>
</dbReference>
<keyword evidence="4" id="KW-0346">Stress response</keyword>
<accession>A0A1M6NW95</accession>
<dbReference type="Pfam" id="PF00011">
    <property type="entry name" value="HSP20"/>
    <property type="match status" value="1"/>
</dbReference>
<evidence type="ECO:0000313" key="4">
    <source>
        <dbReference type="EMBL" id="SHJ99894.1"/>
    </source>
</evidence>
<protein>
    <submittedName>
        <fullName evidence="4">Heat shock protein Hsp20</fullName>
    </submittedName>
</protein>
<dbReference type="CDD" id="cd06464">
    <property type="entry name" value="ACD_sHsps-like"/>
    <property type="match status" value="1"/>
</dbReference>
<evidence type="ECO:0000256" key="1">
    <source>
        <dbReference type="PROSITE-ProRule" id="PRU00285"/>
    </source>
</evidence>
<feature type="domain" description="SHSP" evidence="3">
    <location>
        <begin position="34"/>
        <end position="146"/>
    </location>
</feature>
<evidence type="ECO:0000259" key="3">
    <source>
        <dbReference type="PROSITE" id="PS01031"/>
    </source>
</evidence>
<dbReference type="Gene3D" id="2.60.40.790">
    <property type="match status" value="1"/>
</dbReference>
<organism evidence="4 5">
    <name type="scientific">Malonomonas rubra DSM 5091</name>
    <dbReference type="NCBI Taxonomy" id="1122189"/>
    <lineage>
        <taxon>Bacteria</taxon>
        <taxon>Pseudomonadati</taxon>
        <taxon>Thermodesulfobacteriota</taxon>
        <taxon>Desulfuromonadia</taxon>
        <taxon>Desulfuromonadales</taxon>
        <taxon>Geopsychrobacteraceae</taxon>
        <taxon>Malonomonas</taxon>
    </lineage>
</organism>
<keyword evidence="5" id="KW-1185">Reference proteome</keyword>
<reference evidence="4 5" key="1">
    <citation type="submission" date="2016-11" db="EMBL/GenBank/DDBJ databases">
        <authorList>
            <person name="Jaros S."/>
            <person name="Januszkiewicz K."/>
            <person name="Wedrychowicz H."/>
        </authorList>
    </citation>
    <scope>NUCLEOTIDE SEQUENCE [LARGE SCALE GENOMIC DNA]</scope>
    <source>
        <strain evidence="4 5">DSM 5091</strain>
    </source>
</reference>
<gene>
    <name evidence="4" type="ORF">SAMN02745165_03725</name>
</gene>
<dbReference type="AlphaFoldDB" id="A0A1M6NW95"/>
<dbReference type="InterPro" id="IPR002068">
    <property type="entry name" value="A-crystallin/Hsp20_dom"/>
</dbReference>
<name>A0A1M6NW95_MALRU</name>
<dbReference type="SUPFAM" id="SSF49764">
    <property type="entry name" value="HSP20-like chaperones"/>
    <property type="match status" value="1"/>
</dbReference>
<dbReference type="InterPro" id="IPR008978">
    <property type="entry name" value="HSP20-like_chaperone"/>
</dbReference>
<dbReference type="Proteomes" id="UP000184171">
    <property type="component" value="Unassembled WGS sequence"/>
</dbReference>
<dbReference type="EMBL" id="FQZT01000035">
    <property type="protein sequence ID" value="SHJ99894.1"/>
    <property type="molecule type" value="Genomic_DNA"/>
</dbReference>
<dbReference type="PANTHER" id="PTHR11527">
    <property type="entry name" value="HEAT-SHOCK PROTEIN 20 FAMILY MEMBER"/>
    <property type="match status" value="1"/>
</dbReference>
<evidence type="ECO:0000313" key="5">
    <source>
        <dbReference type="Proteomes" id="UP000184171"/>
    </source>
</evidence>
<evidence type="ECO:0000256" key="2">
    <source>
        <dbReference type="RuleBase" id="RU003616"/>
    </source>
</evidence>
<dbReference type="OrthoDB" id="9811615at2"/>
<sequence>MKLTRWDPLRDVDEFFDRALSWPLRRQIQGTLPTLDEEWAPRVDISETDNNFLIKAEIPGIKREDVKINIEDNVLTIHGERKEEKEEKGRKFHRVECRYGSFSRSFTLPQNTQMDHVEATFKDGILNLQIPKKQAEKSKQIEVKIH</sequence>
<proteinExistence type="inferred from homology"/>